<gene>
    <name evidence="2" type="ORF">L0U89_13070</name>
</gene>
<protein>
    <submittedName>
        <fullName evidence="2">DUF2306 domain-containing protein</fullName>
    </submittedName>
</protein>
<reference evidence="2 3" key="1">
    <citation type="submission" date="2022-01" db="EMBL/GenBank/DDBJ databases">
        <title>Mariniradius saccharolyticus sp. nov., isolated from sediment of a river.</title>
        <authorList>
            <person name="Liu H."/>
        </authorList>
    </citation>
    <scope>NUCLEOTIDE SEQUENCE [LARGE SCALE GENOMIC DNA]</scope>
    <source>
        <strain evidence="2 3">RY-2</strain>
    </source>
</reference>
<dbReference type="RefSeq" id="WP_008623909.1">
    <property type="nucleotide sequence ID" value="NZ_JAKEVZ010000009.1"/>
</dbReference>
<keyword evidence="1" id="KW-0472">Membrane</keyword>
<evidence type="ECO:0000256" key="1">
    <source>
        <dbReference type="SAM" id="Phobius"/>
    </source>
</evidence>
<feature type="transmembrane region" description="Helical" evidence="1">
    <location>
        <begin position="6"/>
        <end position="26"/>
    </location>
</feature>
<proteinExistence type="predicted"/>
<dbReference type="EMBL" id="JAKEVZ010000009">
    <property type="protein sequence ID" value="MCF1752000.1"/>
    <property type="molecule type" value="Genomic_DNA"/>
</dbReference>
<dbReference type="InterPro" id="IPR018750">
    <property type="entry name" value="DUF2306_membrane"/>
</dbReference>
<evidence type="ECO:0000313" key="2">
    <source>
        <dbReference type="EMBL" id="MCF1752000.1"/>
    </source>
</evidence>
<keyword evidence="1" id="KW-0812">Transmembrane</keyword>
<feature type="transmembrane region" description="Helical" evidence="1">
    <location>
        <begin position="93"/>
        <end position="112"/>
    </location>
</feature>
<dbReference type="Pfam" id="PF10067">
    <property type="entry name" value="DUF2306"/>
    <property type="match status" value="1"/>
</dbReference>
<keyword evidence="3" id="KW-1185">Reference proteome</keyword>
<evidence type="ECO:0000313" key="3">
    <source>
        <dbReference type="Proteomes" id="UP001201449"/>
    </source>
</evidence>
<dbReference type="Proteomes" id="UP001201449">
    <property type="component" value="Unassembled WGS sequence"/>
</dbReference>
<name>A0ABS9BXD9_9BACT</name>
<feature type="transmembrane region" description="Helical" evidence="1">
    <location>
        <begin position="38"/>
        <end position="58"/>
    </location>
</feature>
<organism evidence="2 3">
    <name type="scientific">Mariniradius sediminis</name>
    <dbReference type="NCBI Taxonomy" id="2909237"/>
    <lineage>
        <taxon>Bacteria</taxon>
        <taxon>Pseudomonadati</taxon>
        <taxon>Bacteroidota</taxon>
        <taxon>Cytophagia</taxon>
        <taxon>Cytophagales</taxon>
        <taxon>Cyclobacteriaceae</taxon>
        <taxon>Mariniradius</taxon>
    </lineage>
</organism>
<accession>A0ABS9BXD9</accession>
<keyword evidence="1" id="KW-1133">Transmembrane helix</keyword>
<comment type="caution">
    <text evidence="2">The sequence shown here is derived from an EMBL/GenBank/DDBJ whole genome shotgun (WGS) entry which is preliminary data.</text>
</comment>
<feature type="transmembrane region" description="Helical" evidence="1">
    <location>
        <begin position="64"/>
        <end position="81"/>
    </location>
</feature>
<sequence>MIHSDLGLVHVIAAIAALLTGTWVLFQKKGTQTHVKVGYAYVLAMSVMLATAFGIYHLWGKWGIFHYMAVVSSVTLALGMWPVLRKNRKPESIYYHFSWMYWSVMGLYAAFASEMLTRVPETPFFGMVGIATAAIMGVGGFIFGLKKKKWRNEFLILVR</sequence>
<feature type="transmembrane region" description="Helical" evidence="1">
    <location>
        <begin position="124"/>
        <end position="145"/>
    </location>
</feature>